<reference evidence="2 3" key="1">
    <citation type="submission" date="2024-01" db="EMBL/GenBank/DDBJ databases">
        <title>Comparative genomics of Cryptococcus and Kwoniella reveals pathogenesis evolution and contrasting modes of karyotype evolution via chromosome fusion or intercentromeric recombination.</title>
        <authorList>
            <person name="Coelho M.A."/>
            <person name="David-Palma M."/>
            <person name="Shea T."/>
            <person name="Bowers K."/>
            <person name="McGinley-Smith S."/>
            <person name="Mohammad A.W."/>
            <person name="Gnirke A."/>
            <person name="Yurkov A.M."/>
            <person name="Nowrousian M."/>
            <person name="Sun S."/>
            <person name="Cuomo C.A."/>
            <person name="Heitman J."/>
        </authorList>
    </citation>
    <scope>NUCLEOTIDE SEQUENCE [LARGE SCALE GENOMIC DNA]</scope>
    <source>
        <strain evidence="2 3">CBS 6074</strain>
    </source>
</reference>
<feature type="compositionally biased region" description="Low complexity" evidence="1">
    <location>
        <begin position="654"/>
        <end position="667"/>
    </location>
</feature>
<feature type="compositionally biased region" description="Basic and acidic residues" evidence="1">
    <location>
        <begin position="588"/>
        <end position="602"/>
    </location>
</feature>
<gene>
    <name evidence="2" type="ORF">L201_000373</name>
</gene>
<feature type="compositionally biased region" description="Low complexity" evidence="1">
    <location>
        <begin position="331"/>
        <end position="357"/>
    </location>
</feature>
<feature type="compositionally biased region" description="Polar residues" evidence="1">
    <location>
        <begin position="177"/>
        <end position="194"/>
    </location>
</feature>
<feature type="compositionally biased region" description="Polar residues" evidence="1">
    <location>
        <begin position="444"/>
        <end position="453"/>
    </location>
</feature>
<feature type="compositionally biased region" description="Basic and acidic residues" evidence="1">
    <location>
        <begin position="417"/>
        <end position="430"/>
    </location>
</feature>
<feature type="compositionally biased region" description="Low complexity" evidence="1">
    <location>
        <begin position="158"/>
        <end position="176"/>
    </location>
</feature>
<feature type="region of interest" description="Disordered" evidence="1">
    <location>
        <begin position="792"/>
        <end position="836"/>
    </location>
</feature>
<feature type="compositionally biased region" description="Pro residues" evidence="1">
    <location>
        <begin position="541"/>
        <end position="558"/>
    </location>
</feature>
<feature type="compositionally biased region" description="Low complexity" evidence="1">
    <location>
        <begin position="737"/>
        <end position="755"/>
    </location>
</feature>
<name>A0AAX4JL74_9TREE</name>
<keyword evidence="3" id="KW-1185">Reference proteome</keyword>
<dbReference type="AlphaFoldDB" id="A0AAX4JL74"/>
<feature type="compositionally biased region" description="Low complexity" evidence="1">
    <location>
        <begin position="686"/>
        <end position="696"/>
    </location>
</feature>
<feature type="compositionally biased region" description="Low complexity" evidence="1">
    <location>
        <begin position="528"/>
        <end position="540"/>
    </location>
</feature>
<feature type="compositionally biased region" description="Polar residues" evidence="1">
    <location>
        <begin position="563"/>
        <end position="579"/>
    </location>
</feature>
<dbReference type="RefSeq" id="XP_066072272.1">
    <property type="nucleotide sequence ID" value="XM_066216175.1"/>
</dbReference>
<evidence type="ECO:0000313" key="2">
    <source>
        <dbReference type="EMBL" id="WWC85509.1"/>
    </source>
</evidence>
<feature type="region of interest" description="Disordered" evidence="1">
    <location>
        <begin position="58"/>
        <end position="105"/>
    </location>
</feature>
<feature type="region of interest" description="Disordered" evidence="1">
    <location>
        <begin position="409"/>
        <end position="777"/>
    </location>
</feature>
<evidence type="ECO:0000256" key="1">
    <source>
        <dbReference type="SAM" id="MobiDB-lite"/>
    </source>
</evidence>
<dbReference type="GeneID" id="91091045"/>
<feature type="region of interest" description="Disordered" evidence="1">
    <location>
        <begin position="117"/>
        <end position="194"/>
    </location>
</feature>
<feature type="compositionally biased region" description="Polar residues" evidence="1">
    <location>
        <begin position="875"/>
        <end position="891"/>
    </location>
</feature>
<feature type="compositionally biased region" description="Low complexity" evidence="1">
    <location>
        <begin position="454"/>
        <end position="469"/>
    </location>
</feature>
<feature type="region of interest" description="Disordered" evidence="1">
    <location>
        <begin position="1029"/>
        <end position="1074"/>
    </location>
</feature>
<feature type="compositionally biased region" description="Polar residues" evidence="1">
    <location>
        <begin position="1174"/>
        <end position="1189"/>
    </location>
</feature>
<feature type="region of interest" description="Disordered" evidence="1">
    <location>
        <begin position="328"/>
        <end position="368"/>
    </location>
</feature>
<organism evidence="2 3">
    <name type="scientific">Kwoniella dendrophila CBS 6074</name>
    <dbReference type="NCBI Taxonomy" id="1295534"/>
    <lineage>
        <taxon>Eukaryota</taxon>
        <taxon>Fungi</taxon>
        <taxon>Dikarya</taxon>
        <taxon>Basidiomycota</taxon>
        <taxon>Agaricomycotina</taxon>
        <taxon>Tremellomycetes</taxon>
        <taxon>Tremellales</taxon>
        <taxon>Cryptococcaceae</taxon>
        <taxon>Kwoniella</taxon>
    </lineage>
</organism>
<dbReference type="Proteomes" id="UP001355207">
    <property type="component" value="Chromosome 1"/>
</dbReference>
<feature type="compositionally biased region" description="Low complexity" evidence="1">
    <location>
        <begin position="62"/>
        <end position="73"/>
    </location>
</feature>
<feature type="compositionally biased region" description="Polar residues" evidence="1">
    <location>
        <begin position="134"/>
        <end position="155"/>
    </location>
</feature>
<feature type="region of interest" description="Disordered" evidence="1">
    <location>
        <begin position="206"/>
        <end position="276"/>
    </location>
</feature>
<accession>A0AAX4JL74</accession>
<feature type="compositionally biased region" description="Polar residues" evidence="1">
    <location>
        <begin position="501"/>
        <end position="527"/>
    </location>
</feature>
<protein>
    <submittedName>
        <fullName evidence="2">Uncharacterized protein</fullName>
    </submittedName>
</protein>
<feature type="region of interest" description="Disordered" evidence="1">
    <location>
        <begin position="858"/>
        <end position="893"/>
    </location>
</feature>
<feature type="region of interest" description="Disordered" evidence="1">
    <location>
        <begin position="919"/>
        <end position="938"/>
    </location>
</feature>
<feature type="compositionally biased region" description="Low complexity" evidence="1">
    <location>
        <begin position="121"/>
        <end position="133"/>
    </location>
</feature>
<sequence>MSFYHSFVGRPSLPDSKHISLSNLDDVPIPIRSLLPHNQNTINLDPPQLVVDPTENIRHQDFPSFPSTSTSTSKGGGHRSRKSVIVKMPLIKSRSKRPTSPKNESFSFLPSFVAALDPRNHTSSTSSNSNNHNGKQQRNTSRSNPPSHQTSSSPQREFGGSSYSQFSSSTPPSTYSKGSLNRHQDNLPSIQGVFDSSYQHNDYQQQTLPNRSFSSRKSKGSGNSTNNSKRSRRDTLKLPMMNPLHISTSSASTSQGDSHPFNGHGQANIDNDNWHWEGFNQPAQVVISKESKNINNHRTSAPAPYHHQQYPRKGNNSLAINTEVTKPSNALQQDDSPSLQSQRNTPQSSLPSRSRSPSETDNQMNNDERSTLSAWLGPEDEHSLDDVELQALDVLETLSGHLLRDGFGYGTGANKQSDTHDDGDRAKGRGDGLGTGMKVPSLIRSDNSTPSKNQTRSRSTTISTQTTTSDFNKRYSQISDRDPPSIREWREQRKRTKSHQGKQGQNGRPRSAQTYSIHSQKSDGSYQNRLSSMYNNNSSRRPPPPPPPPEGSLPPLPTLPSNTDRSPIHIQTHNNNNRNPFDIEDDSSEVRQGGEGENEHRTSSRIITSPVSEAHPTQELSLNLSALSPPPIPPRSASRLESQTSRAIAEPRRVSSSTQLSSRPSTPAQRKGSKENQGIRVPLVVSPTTTTTSSFTTRDDESDMVVVVEKRPAGPSRSLSSPTIPLHQQPLPPLPSLPTLSTLSSSTKSPHKSTLAQLTHNRLPSRLLRPKRPSTAPQHLSAIAGSLSLPASPATGMTSSPFVNKLVPRGETIRRRSSTQSRSQSRLEEEEEGRKRNLTSALSFLALDEAAIQDLSASENNGNKGRMTSFGIIPNTRNSTDSNNDQFTYDNGQGKVVESSTTKELENIYIMPPSERSKIGIQQRRRTRKTSGQSSLSSIAGSEFTSYLREKNDSLLHDEEGEWTTAYEYGQSKEKTRMQERALRLSLDITNRPSRVKSVDYIAKNKPPPLNIFSFDTYQHPNEDKQIIYPKSAGLLPPPRPKRRLTPSDPYNLFSSFNQPVSPKDQRSYGAASSSQYKHRALSLQQSTAVIPTVKSTLFHDYNNDEVGEEDHGTEFDYSPIIPSPNLTTPGESYVFASQTQSDNDLFALSPDHVITEKHRKVSTTTTATTTSTNQSEGETGNSSEWSQDTYEKERKIITSLWLSSKPTRSKSRSIEQKPNGNVGNDDKDQHPIYTLGRSTKSPFTLNGGSEEPGNGNGKSIVVDGGYGKRGSFGNEI</sequence>
<feature type="region of interest" description="Disordered" evidence="1">
    <location>
        <begin position="1158"/>
        <end position="1277"/>
    </location>
</feature>
<feature type="compositionally biased region" description="Low complexity" evidence="1">
    <location>
        <begin position="1163"/>
        <end position="1173"/>
    </location>
</feature>
<feature type="compositionally biased region" description="Basic and acidic residues" evidence="1">
    <location>
        <begin position="479"/>
        <end position="491"/>
    </location>
</feature>
<dbReference type="EMBL" id="CP144098">
    <property type="protein sequence ID" value="WWC85509.1"/>
    <property type="molecule type" value="Genomic_DNA"/>
</dbReference>
<proteinExistence type="predicted"/>
<evidence type="ECO:0000313" key="3">
    <source>
        <dbReference type="Proteomes" id="UP001355207"/>
    </source>
</evidence>